<dbReference type="EMBL" id="RQFA01000007">
    <property type="protein sequence ID" value="TGK39222.1"/>
    <property type="molecule type" value="Genomic_DNA"/>
</dbReference>
<protein>
    <submittedName>
        <fullName evidence="1">Uncharacterized protein</fullName>
    </submittedName>
</protein>
<dbReference type="RefSeq" id="WP_135591112.1">
    <property type="nucleotide sequence ID" value="NZ_RQEZ01000060.1"/>
</dbReference>
<dbReference type="Proteomes" id="UP000298277">
    <property type="component" value="Unassembled WGS sequence"/>
</dbReference>
<gene>
    <name evidence="1" type="ORF">EHQ17_00655</name>
</gene>
<accession>A0A5F1YFQ4</accession>
<reference evidence="1" key="1">
    <citation type="journal article" date="2019" name="PLoS Negl. Trop. Dis.">
        <title>Revisiting the worldwide diversity of Leptospira species in the environment.</title>
        <authorList>
            <person name="Vincent A.T."/>
            <person name="Schiettekatte O."/>
            <person name="Bourhy P."/>
            <person name="Veyrier F.J."/>
            <person name="Picardeau M."/>
        </authorList>
    </citation>
    <scope>NUCLEOTIDE SEQUENCE [LARGE SCALE GENOMIC DNA]</scope>
    <source>
        <strain evidence="1">201800299</strain>
    </source>
</reference>
<evidence type="ECO:0000313" key="2">
    <source>
        <dbReference type="Proteomes" id="UP000298277"/>
    </source>
</evidence>
<sequence length="458" mass="49915">MRQINRMFAILILFFSVAVSAEGNWRYSGSFLLPSTSIGGLELGTNLRIITVLSGNAILHKVALAYTEADTNFPIVQKRIRIKRLEGYNGDGFFPFFGDSWVSMGSPGLTNRGFSFSGYAFDYYDYEYKIGGTSLTSPILGCYSSFPCSDSDYVPVGDSNLVIPQIAPTSHYPASKSSTDLISDYANEYFAYPDQTQGGKVTVVKRKHYTTLTQGVWEVVGQPGFSAPGTVAHVRLAFRNGHPLRIVVGMENGLLSSYEVFRLQPIVIPGQPAFSFWVKEGNTIPAQHALTTLSSSDPNSKYYVHPDLEINGAGVPFLLTSRKTTAAEGGKFQSTVRTLNGGQWVPLGNEFLGNSPSMDHVCTDMTFNTFNDRLYVGCIEFYNLKPVVKTYLPVLGSWSNAGNVLDETGYNACVPLGPPPDSSITHDRATNALFFAFSGCGNGSGNDPRVVVVSKDLD</sequence>
<evidence type="ECO:0000313" key="1">
    <source>
        <dbReference type="EMBL" id="TGK39222.1"/>
    </source>
</evidence>
<organism evidence="1 2">
    <name type="scientific">Leptospira gomenensis</name>
    <dbReference type="NCBI Taxonomy" id="2484974"/>
    <lineage>
        <taxon>Bacteria</taxon>
        <taxon>Pseudomonadati</taxon>
        <taxon>Spirochaetota</taxon>
        <taxon>Spirochaetia</taxon>
        <taxon>Leptospirales</taxon>
        <taxon>Leptospiraceae</taxon>
        <taxon>Leptospira</taxon>
    </lineage>
</organism>
<name>A0A5F1YFQ4_9LEPT</name>
<dbReference type="OrthoDB" id="789014at2"/>
<comment type="caution">
    <text evidence="1">The sequence shown here is derived from an EMBL/GenBank/DDBJ whole genome shotgun (WGS) entry which is preliminary data.</text>
</comment>
<dbReference type="AlphaFoldDB" id="A0A5F1YFQ4"/>
<proteinExistence type="predicted"/>
<keyword evidence="2" id="KW-1185">Reference proteome</keyword>